<evidence type="ECO:0000313" key="3">
    <source>
        <dbReference type="EMBL" id="KAK5708247.1"/>
    </source>
</evidence>
<dbReference type="EMBL" id="JAVRQU010000001">
    <property type="protein sequence ID" value="KAK5708247.1"/>
    <property type="molecule type" value="Genomic_DNA"/>
</dbReference>
<reference evidence="3" key="1">
    <citation type="submission" date="2023-08" db="EMBL/GenBank/DDBJ databases">
        <title>Black Yeasts Isolated from many extreme environments.</title>
        <authorList>
            <person name="Coleine C."/>
            <person name="Stajich J.E."/>
            <person name="Selbmann L."/>
        </authorList>
    </citation>
    <scope>NUCLEOTIDE SEQUENCE</scope>
    <source>
        <strain evidence="3">CCFEE 5810</strain>
    </source>
</reference>
<comment type="caution">
    <text evidence="3">The sequence shown here is derived from an EMBL/GenBank/DDBJ whole genome shotgun (WGS) entry which is preliminary data.</text>
</comment>
<dbReference type="InterPro" id="IPR011008">
    <property type="entry name" value="Dimeric_a/b-barrel"/>
</dbReference>
<evidence type="ECO:0000256" key="1">
    <source>
        <dbReference type="SAM" id="MobiDB-lite"/>
    </source>
</evidence>
<evidence type="ECO:0000313" key="4">
    <source>
        <dbReference type="Proteomes" id="UP001310594"/>
    </source>
</evidence>
<evidence type="ECO:0000256" key="2">
    <source>
        <dbReference type="SAM" id="Phobius"/>
    </source>
</evidence>
<name>A0AAN7VXV7_9PEZI</name>
<keyword evidence="2" id="KW-0812">Transmembrane</keyword>
<dbReference type="AlphaFoldDB" id="A0AAN7VXV7"/>
<proteinExistence type="predicted"/>
<feature type="transmembrane region" description="Helical" evidence="2">
    <location>
        <begin position="41"/>
        <end position="72"/>
    </location>
</feature>
<gene>
    <name evidence="3" type="ORF">LTR97_000787</name>
</gene>
<sequence length="294" mass="32983">MLPASQPFTGLIAPVSGQRPPSNFFAKYSGIVILRDNFTLTTLLCFGAIIQSLLFFTVGRLAVLPAVGYLLWRTLRAYAMTVGWVHNSYMDNVKLGKASAQFPDAEGNFSTKPADDNIVVFLIGTRVNHPMGLLAPGFKDLGDMFTQMAKDCDDHADEFGFLGMTSWISNGLRDTNNELLIVGYFRTPEGLHNFAHSKYHTDAWAWWNTNHKTHPHLSIYHETYDVPKGHWETIYINSHPSHLGSASFKVYDSEKGEDVWQSGLVDASKGVLRTSNGRMSRSKGDENDHFKEKY</sequence>
<keyword evidence="2" id="KW-0472">Membrane</keyword>
<dbReference type="Proteomes" id="UP001310594">
    <property type="component" value="Unassembled WGS sequence"/>
</dbReference>
<feature type="region of interest" description="Disordered" evidence="1">
    <location>
        <begin position="271"/>
        <end position="294"/>
    </location>
</feature>
<feature type="compositionally biased region" description="Basic and acidic residues" evidence="1">
    <location>
        <begin position="282"/>
        <end position="294"/>
    </location>
</feature>
<organism evidence="3 4">
    <name type="scientific">Elasticomyces elasticus</name>
    <dbReference type="NCBI Taxonomy" id="574655"/>
    <lineage>
        <taxon>Eukaryota</taxon>
        <taxon>Fungi</taxon>
        <taxon>Dikarya</taxon>
        <taxon>Ascomycota</taxon>
        <taxon>Pezizomycotina</taxon>
        <taxon>Dothideomycetes</taxon>
        <taxon>Dothideomycetidae</taxon>
        <taxon>Mycosphaerellales</taxon>
        <taxon>Teratosphaeriaceae</taxon>
        <taxon>Elasticomyces</taxon>
    </lineage>
</organism>
<keyword evidence="2" id="KW-1133">Transmembrane helix</keyword>
<accession>A0AAN7VXV7</accession>
<dbReference type="SUPFAM" id="SSF54909">
    <property type="entry name" value="Dimeric alpha+beta barrel"/>
    <property type="match status" value="1"/>
</dbReference>
<protein>
    <submittedName>
        <fullName evidence="3">Uncharacterized protein</fullName>
    </submittedName>
</protein>
<dbReference type="Pfam" id="PF13826">
    <property type="entry name" value="Monooxy_af470-like"/>
    <property type="match status" value="1"/>
</dbReference>
<dbReference type="InterPro" id="IPR025444">
    <property type="entry name" value="Monooxy_af470"/>
</dbReference>